<reference evidence="3 4" key="1">
    <citation type="submission" date="2020-08" db="EMBL/GenBank/DDBJ databases">
        <authorList>
            <person name="Liu C."/>
            <person name="Sun Q."/>
        </authorList>
    </citation>
    <scope>NUCLEOTIDE SEQUENCE [LARGE SCALE GENOMIC DNA]</scope>
    <source>
        <strain evidence="3 4">NSJ-57</strain>
    </source>
</reference>
<keyword evidence="1" id="KW-0328">Glycosyltransferase</keyword>
<dbReference type="RefSeq" id="WP_187423254.1">
    <property type="nucleotide sequence ID" value="NZ_CP060637.1"/>
</dbReference>
<keyword evidence="2 3" id="KW-0808">Transferase</keyword>
<sequence length="322" mass="36405">MSSIGDVLLTTPVIKAFKDKYPDAQIDFLVLEQFKDAITGFKYIDKVILFNKKENDGLSSIIKFAKTLKKNNYDFVFDLHGKFRSRIICATLGAKTYRYRKRAWWKSILVKTGMTRYQVDDTIVKNYFGAFKKFDIKYQGEDLEFYYGDNSKFLEYKNLPMLAPGASKETKKWTTEGFGRLAKLIYEKHGVKSVLIGGKVDIEKCNEIDRLSGGVCINLAGKLTLKESGAVLSLGKFLVTNDSGPFHIARGVKCPTFVIFGPTSPGMFDLGQNDTLVYAGVPCSPCSLHGDKTCPRGHFRCMKEITGDMVFDMIEKKIKWEE</sequence>
<dbReference type="SUPFAM" id="SSF53756">
    <property type="entry name" value="UDP-Glycosyltransferase/glycogen phosphorylase"/>
    <property type="match status" value="1"/>
</dbReference>
<dbReference type="PANTHER" id="PTHR30160">
    <property type="entry name" value="TETRAACYLDISACCHARIDE 4'-KINASE-RELATED"/>
    <property type="match status" value="1"/>
</dbReference>
<evidence type="ECO:0000313" key="3">
    <source>
        <dbReference type="EMBL" id="QNM16240.1"/>
    </source>
</evidence>
<name>A0A7G9GZK8_9FUSO</name>
<evidence type="ECO:0000256" key="1">
    <source>
        <dbReference type="ARBA" id="ARBA00022676"/>
    </source>
</evidence>
<dbReference type="GO" id="GO:0008713">
    <property type="term" value="F:ADP-heptose-lipopolysaccharide heptosyltransferase activity"/>
    <property type="evidence" value="ECO:0007669"/>
    <property type="project" value="TreeGrafter"/>
</dbReference>
<dbReference type="GO" id="GO:0005829">
    <property type="term" value="C:cytosol"/>
    <property type="evidence" value="ECO:0007669"/>
    <property type="project" value="TreeGrafter"/>
</dbReference>
<evidence type="ECO:0000313" key="4">
    <source>
        <dbReference type="Proteomes" id="UP000515913"/>
    </source>
</evidence>
<dbReference type="Gene3D" id="3.40.50.2000">
    <property type="entry name" value="Glycogen Phosphorylase B"/>
    <property type="match status" value="2"/>
</dbReference>
<evidence type="ECO:0000256" key="2">
    <source>
        <dbReference type="ARBA" id="ARBA00022679"/>
    </source>
</evidence>
<dbReference type="CDD" id="cd03789">
    <property type="entry name" value="GT9_LPS_heptosyltransferase"/>
    <property type="match status" value="1"/>
</dbReference>
<gene>
    <name evidence="3" type="ORF">H9Q81_07230</name>
</gene>
<dbReference type="GO" id="GO:0009244">
    <property type="term" value="P:lipopolysaccharide core region biosynthetic process"/>
    <property type="evidence" value="ECO:0007669"/>
    <property type="project" value="TreeGrafter"/>
</dbReference>
<keyword evidence="4" id="KW-1185">Reference proteome</keyword>
<dbReference type="AlphaFoldDB" id="A0A7G9GZK8"/>
<dbReference type="KEGG" id="fho:H9Q81_07230"/>
<proteinExistence type="predicted"/>
<accession>A0A7G9GZK8</accession>
<dbReference type="PANTHER" id="PTHR30160:SF1">
    <property type="entry name" value="LIPOPOLYSACCHARIDE 1,2-N-ACETYLGLUCOSAMINETRANSFERASE-RELATED"/>
    <property type="match status" value="1"/>
</dbReference>
<dbReference type="InterPro" id="IPR051199">
    <property type="entry name" value="LPS_LOS_Heptosyltrfase"/>
</dbReference>
<dbReference type="EMBL" id="CP060637">
    <property type="protein sequence ID" value="QNM16240.1"/>
    <property type="molecule type" value="Genomic_DNA"/>
</dbReference>
<dbReference type="Pfam" id="PF01075">
    <property type="entry name" value="Glyco_transf_9"/>
    <property type="match status" value="1"/>
</dbReference>
<organism evidence="3 4">
    <name type="scientific">Fusobacterium hominis</name>
    <dbReference type="NCBI Taxonomy" id="2764326"/>
    <lineage>
        <taxon>Bacteria</taxon>
        <taxon>Fusobacteriati</taxon>
        <taxon>Fusobacteriota</taxon>
        <taxon>Fusobacteriia</taxon>
        <taxon>Fusobacteriales</taxon>
        <taxon>Fusobacteriaceae</taxon>
        <taxon>Fusobacterium</taxon>
    </lineage>
</organism>
<dbReference type="InterPro" id="IPR002201">
    <property type="entry name" value="Glyco_trans_9"/>
</dbReference>
<protein>
    <submittedName>
        <fullName evidence="3">Glycosyltransferase family 9 protein</fullName>
    </submittedName>
</protein>
<dbReference type="Proteomes" id="UP000515913">
    <property type="component" value="Chromosome"/>
</dbReference>